<dbReference type="AlphaFoldDB" id="A0A9N9TCX2"/>
<accession>A0A9N9TCX2</accession>
<protein>
    <submittedName>
        <fullName evidence="1">Uncharacterized protein</fullName>
    </submittedName>
</protein>
<sequence length="60" mass="7164">NTKTRIHGEAEIRSIITYTARTRPETSKTRRLLETTEMKILRRMSTSRSRTKTSVEWQRI</sequence>
<organism evidence="1 2">
    <name type="scientific">Diabrotica balteata</name>
    <name type="common">Banded cucumber beetle</name>
    <dbReference type="NCBI Taxonomy" id="107213"/>
    <lineage>
        <taxon>Eukaryota</taxon>
        <taxon>Metazoa</taxon>
        <taxon>Ecdysozoa</taxon>
        <taxon>Arthropoda</taxon>
        <taxon>Hexapoda</taxon>
        <taxon>Insecta</taxon>
        <taxon>Pterygota</taxon>
        <taxon>Neoptera</taxon>
        <taxon>Endopterygota</taxon>
        <taxon>Coleoptera</taxon>
        <taxon>Polyphaga</taxon>
        <taxon>Cucujiformia</taxon>
        <taxon>Chrysomeloidea</taxon>
        <taxon>Chrysomelidae</taxon>
        <taxon>Galerucinae</taxon>
        <taxon>Diabroticina</taxon>
        <taxon>Diabroticites</taxon>
        <taxon>Diabrotica</taxon>
    </lineage>
</organism>
<name>A0A9N9TCX2_DIABA</name>
<gene>
    <name evidence="1" type="ORF">DIABBA_LOCUS12792</name>
</gene>
<evidence type="ECO:0000313" key="1">
    <source>
        <dbReference type="EMBL" id="CAG9840101.1"/>
    </source>
</evidence>
<dbReference type="Proteomes" id="UP001153709">
    <property type="component" value="Chromosome 8"/>
</dbReference>
<feature type="non-terminal residue" evidence="1">
    <location>
        <position position="1"/>
    </location>
</feature>
<evidence type="ECO:0000313" key="2">
    <source>
        <dbReference type="Proteomes" id="UP001153709"/>
    </source>
</evidence>
<proteinExistence type="predicted"/>
<keyword evidence="2" id="KW-1185">Reference proteome</keyword>
<dbReference type="OrthoDB" id="2985014at2759"/>
<dbReference type="EMBL" id="OU898283">
    <property type="protein sequence ID" value="CAG9840101.1"/>
    <property type="molecule type" value="Genomic_DNA"/>
</dbReference>
<reference evidence="1" key="1">
    <citation type="submission" date="2022-01" db="EMBL/GenBank/DDBJ databases">
        <authorList>
            <person name="King R."/>
        </authorList>
    </citation>
    <scope>NUCLEOTIDE SEQUENCE</scope>
</reference>